<comment type="similarity">
    <text evidence="2">Belongs to the EamA transporter family.</text>
</comment>
<protein>
    <submittedName>
        <fullName evidence="8">DMT family transporter</fullName>
    </submittedName>
</protein>
<comment type="subcellular location">
    <subcellularLocation>
        <location evidence="1">Membrane</location>
        <topology evidence="1">Multi-pass membrane protein</topology>
    </subcellularLocation>
</comment>
<feature type="transmembrane region" description="Helical" evidence="6">
    <location>
        <begin position="160"/>
        <end position="180"/>
    </location>
</feature>
<dbReference type="PANTHER" id="PTHR32322:SF2">
    <property type="entry name" value="EAMA DOMAIN-CONTAINING PROTEIN"/>
    <property type="match status" value="1"/>
</dbReference>
<evidence type="ECO:0000256" key="5">
    <source>
        <dbReference type="ARBA" id="ARBA00023136"/>
    </source>
</evidence>
<keyword evidence="5 6" id="KW-0472">Membrane</keyword>
<dbReference type="GO" id="GO:0016020">
    <property type="term" value="C:membrane"/>
    <property type="evidence" value="ECO:0007669"/>
    <property type="project" value="UniProtKB-SubCell"/>
</dbReference>
<evidence type="ECO:0000313" key="8">
    <source>
        <dbReference type="EMBL" id="HJD52569.1"/>
    </source>
</evidence>
<dbReference type="Proteomes" id="UP000787625">
    <property type="component" value="Unassembled WGS sequence"/>
</dbReference>
<feature type="domain" description="EamA" evidence="7">
    <location>
        <begin position="8"/>
        <end position="142"/>
    </location>
</feature>
<feature type="transmembrane region" description="Helical" evidence="6">
    <location>
        <begin position="73"/>
        <end position="94"/>
    </location>
</feature>
<gene>
    <name evidence="8" type="ORF">IAA93_02415</name>
</gene>
<feature type="transmembrane region" description="Helical" evidence="6">
    <location>
        <begin position="224"/>
        <end position="245"/>
    </location>
</feature>
<dbReference type="InterPro" id="IPR050638">
    <property type="entry name" value="AA-Vitamin_Transporters"/>
</dbReference>
<evidence type="ECO:0000256" key="2">
    <source>
        <dbReference type="ARBA" id="ARBA00007362"/>
    </source>
</evidence>
<feature type="domain" description="EamA" evidence="7">
    <location>
        <begin position="161"/>
        <end position="297"/>
    </location>
</feature>
<evidence type="ECO:0000256" key="3">
    <source>
        <dbReference type="ARBA" id="ARBA00022692"/>
    </source>
</evidence>
<dbReference type="PANTHER" id="PTHR32322">
    <property type="entry name" value="INNER MEMBRANE TRANSPORTER"/>
    <property type="match status" value="1"/>
</dbReference>
<feature type="transmembrane region" description="Helical" evidence="6">
    <location>
        <begin position="257"/>
        <end position="275"/>
    </location>
</feature>
<dbReference type="SUPFAM" id="SSF103481">
    <property type="entry name" value="Multidrug resistance efflux transporter EmrE"/>
    <property type="match status" value="2"/>
</dbReference>
<evidence type="ECO:0000259" key="7">
    <source>
        <dbReference type="Pfam" id="PF00892"/>
    </source>
</evidence>
<dbReference type="AlphaFoldDB" id="A0A9D2ZUL1"/>
<evidence type="ECO:0000313" key="9">
    <source>
        <dbReference type="Proteomes" id="UP000787625"/>
    </source>
</evidence>
<feature type="transmembrane region" description="Helical" evidence="6">
    <location>
        <begin position="42"/>
        <end position="61"/>
    </location>
</feature>
<organism evidence="8 9">
    <name type="scientific">Candidatus Avibacteroides avistercoris</name>
    <dbReference type="NCBI Taxonomy" id="2840690"/>
    <lineage>
        <taxon>Bacteria</taxon>
        <taxon>Pseudomonadati</taxon>
        <taxon>Bacteroidota</taxon>
        <taxon>Bacteroidia</taxon>
        <taxon>Bacteroidales</taxon>
        <taxon>Bacteroidaceae</taxon>
        <taxon>Bacteroidaceae incertae sedis</taxon>
        <taxon>Candidatus Avibacteroides</taxon>
    </lineage>
</organism>
<reference evidence="8" key="1">
    <citation type="journal article" date="2021" name="PeerJ">
        <title>Extensive microbial diversity within the chicken gut microbiome revealed by metagenomics and culture.</title>
        <authorList>
            <person name="Gilroy R."/>
            <person name="Ravi A."/>
            <person name="Getino M."/>
            <person name="Pursley I."/>
            <person name="Horton D.L."/>
            <person name="Alikhan N.F."/>
            <person name="Baker D."/>
            <person name="Gharbi K."/>
            <person name="Hall N."/>
            <person name="Watson M."/>
            <person name="Adriaenssens E.M."/>
            <person name="Foster-Nyarko E."/>
            <person name="Jarju S."/>
            <person name="Secka A."/>
            <person name="Antonio M."/>
            <person name="Oren A."/>
            <person name="Chaudhuri R.R."/>
            <person name="La Ragione R."/>
            <person name="Hildebrand F."/>
            <person name="Pallen M.J."/>
        </authorList>
    </citation>
    <scope>NUCLEOTIDE SEQUENCE</scope>
    <source>
        <strain evidence="8">MalCec1-1739</strain>
    </source>
</reference>
<evidence type="ECO:0000256" key="6">
    <source>
        <dbReference type="SAM" id="Phobius"/>
    </source>
</evidence>
<keyword evidence="3 6" id="KW-0812">Transmembrane</keyword>
<sequence>MLKLQSLKGHGSMLCANTMWGLMSPVAKLVFIGGVVGPLVMTNLRVVGAMLLFWLVSLFMPRETVRPRDHVKLFVASLLSIVFNQGCFIFGVSLTSPVDASIITTSMPLVAMVLAAIYLGEPITGRKVMGIAAGAAGALMLIVGGSASVPDASHVGSTRIWGDLLVLLAQCSYASYIVLFKNFVSRYSPVTLMKWMFTYSFICLTPFSYTTFVSTEWAALDFESVAGIAYVVVCGTFVPYLLVVVGQKNLRPTVAGMYNYVQPVVAAVLAACWGMDSFNPVKVLSVVLIFAGVWLVTSSKSRAQMSADGDAHSADGRS</sequence>
<comment type="caution">
    <text evidence="8">The sequence shown here is derived from an EMBL/GenBank/DDBJ whole genome shotgun (WGS) entry which is preliminary data.</text>
</comment>
<name>A0A9D2ZUL1_9BACT</name>
<accession>A0A9D2ZUL1</accession>
<reference evidence="8" key="2">
    <citation type="submission" date="2021-04" db="EMBL/GenBank/DDBJ databases">
        <authorList>
            <person name="Gilroy R."/>
        </authorList>
    </citation>
    <scope>NUCLEOTIDE SEQUENCE</scope>
    <source>
        <strain evidence="8">MalCec1-1739</strain>
    </source>
</reference>
<dbReference type="EMBL" id="DWUP01000049">
    <property type="protein sequence ID" value="HJD52569.1"/>
    <property type="molecule type" value="Genomic_DNA"/>
</dbReference>
<dbReference type="InterPro" id="IPR037185">
    <property type="entry name" value="EmrE-like"/>
</dbReference>
<feature type="transmembrane region" description="Helical" evidence="6">
    <location>
        <begin position="100"/>
        <end position="119"/>
    </location>
</feature>
<evidence type="ECO:0000256" key="4">
    <source>
        <dbReference type="ARBA" id="ARBA00022989"/>
    </source>
</evidence>
<dbReference type="Pfam" id="PF00892">
    <property type="entry name" value="EamA"/>
    <property type="match status" value="2"/>
</dbReference>
<evidence type="ECO:0000256" key="1">
    <source>
        <dbReference type="ARBA" id="ARBA00004141"/>
    </source>
</evidence>
<feature type="transmembrane region" description="Helical" evidence="6">
    <location>
        <begin position="192"/>
        <end position="212"/>
    </location>
</feature>
<keyword evidence="4 6" id="KW-1133">Transmembrane helix</keyword>
<feature type="transmembrane region" description="Helical" evidence="6">
    <location>
        <begin position="281"/>
        <end position="297"/>
    </location>
</feature>
<feature type="transmembrane region" description="Helical" evidence="6">
    <location>
        <begin position="128"/>
        <end position="148"/>
    </location>
</feature>
<dbReference type="InterPro" id="IPR000620">
    <property type="entry name" value="EamA_dom"/>
</dbReference>
<feature type="transmembrane region" description="Helical" evidence="6">
    <location>
        <begin position="12"/>
        <end position="36"/>
    </location>
</feature>
<proteinExistence type="inferred from homology"/>